<organism evidence="1 2">
    <name type="scientific">Caerostris extrusa</name>
    <name type="common">Bark spider</name>
    <name type="synonym">Caerostris bankana</name>
    <dbReference type="NCBI Taxonomy" id="172846"/>
    <lineage>
        <taxon>Eukaryota</taxon>
        <taxon>Metazoa</taxon>
        <taxon>Ecdysozoa</taxon>
        <taxon>Arthropoda</taxon>
        <taxon>Chelicerata</taxon>
        <taxon>Arachnida</taxon>
        <taxon>Araneae</taxon>
        <taxon>Araneomorphae</taxon>
        <taxon>Entelegynae</taxon>
        <taxon>Araneoidea</taxon>
        <taxon>Araneidae</taxon>
        <taxon>Caerostris</taxon>
    </lineage>
</organism>
<dbReference type="AlphaFoldDB" id="A0AAV4P1U3"/>
<dbReference type="Proteomes" id="UP001054945">
    <property type="component" value="Unassembled WGS sequence"/>
</dbReference>
<dbReference type="EMBL" id="BPLR01004002">
    <property type="protein sequence ID" value="GIX91207.1"/>
    <property type="molecule type" value="Genomic_DNA"/>
</dbReference>
<keyword evidence="2" id="KW-1185">Reference proteome</keyword>
<reference evidence="1 2" key="1">
    <citation type="submission" date="2021-06" db="EMBL/GenBank/DDBJ databases">
        <title>Caerostris extrusa draft genome.</title>
        <authorList>
            <person name="Kono N."/>
            <person name="Arakawa K."/>
        </authorList>
    </citation>
    <scope>NUCLEOTIDE SEQUENCE [LARGE SCALE GENOMIC DNA]</scope>
</reference>
<sequence>MTSETHGCNCSSSRSDETHTFSQWRVVENGTLGFHLITELLVLRKRKQENVIFQDDIHYSDYVDVKNISKTVLVTSIVY</sequence>
<accession>A0AAV4P1U3</accession>
<comment type="caution">
    <text evidence="1">The sequence shown here is derived from an EMBL/GenBank/DDBJ whole genome shotgun (WGS) entry which is preliminary data.</text>
</comment>
<proteinExistence type="predicted"/>
<evidence type="ECO:0000313" key="2">
    <source>
        <dbReference type="Proteomes" id="UP001054945"/>
    </source>
</evidence>
<protein>
    <submittedName>
        <fullName evidence="1">Uncharacterized protein</fullName>
    </submittedName>
</protein>
<evidence type="ECO:0000313" key="1">
    <source>
        <dbReference type="EMBL" id="GIX91207.1"/>
    </source>
</evidence>
<name>A0AAV4P1U3_CAEEX</name>
<gene>
    <name evidence="1" type="ORF">CEXT_584721</name>
</gene>